<dbReference type="KEGG" id="vda:VDAG_07895"/>
<gene>
    <name evidence="1" type="ORF">VDAG_07895</name>
</gene>
<dbReference type="PANTHER" id="PTHR21310:SF37">
    <property type="entry name" value="AMINOGLYCOSIDE PHOSPHOTRANSFERASE DOMAIN-CONTAINING PROTEIN"/>
    <property type="match status" value="1"/>
</dbReference>
<dbReference type="EMBL" id="DS572712">
    <property type="protein sequence ID" value="EGY16731.1"/>
    <property type="molecule type" value="Genomic_DNA"/>
</dbReference>
<protein>
    <recommendedName>
        <fullName evidence="3">Aminoglycoside phosphotransferase domain-containing protein</fullName>
    </recommendedName>
</protein>
<proteinExistence type="predicted"/>
<dbReference type="InterPro" id="IPR011009">
    <property type="entry name" value="Kinase-like_dom_sf"/>
</dbReference>
<dbReference type="SUPFAM" id="SSF56112">
    <property type="entry name" value="Protein kinase-like (PK-like)"/>
    <property type="match status" value="1"/>
</dbReference>
<dbReference type="OMA" id="CIPIEVK"/>
<dbReference type="AlphaFoldDB" id="G2XCL3"/>
<dbReference type="OrthoDB" id="4822096at2759"/>
<accession>G2XCL3</accession>
<reference evidence="1 2" key="1">
    <citation type="submission" date="2008-03" db="EMBL/GenBank/DDBJ databases">
        <title>The Genome Sequence of Verticillium dahliae VdLs.17.</title>
        <authorList>
            <consortium name="The Broad Institute Genome Sequencing Platform"/>
            <person name="Ma L.-J.J."/>
            <person name="Klosterman S.J."/>
            <person name="Subbarao K."/>
            <person name="Dobinson K."/>
            <person name="Veronese P."/>
            <person name="Kang S."/>
            <person name="Gold S.E."/>
            <person name="Young S."/>
            <person name="Jaffe D."/>
            <person name="Gnerre S."/>
            <person name="Berlin A."/>
            <person name="Heiman D."/>
            <person name="Hepburn T."/>
            <person name="Sykes S."/>
            <person name="Alvarado L."/>
            <person name="Kodira C.D."/>
            <person name="Lander E."/>
            <person name="Galagan J."/>
            <person name="Nusbaum C."/>
            <person name="Birren B."/>
        </authorList>
    </citation>
    <scope>NUCLEOTIDE SEQUENCE [LARGE SCALE GENOMIC DNA]</scope>
    <source>
        <strain evidence="2">VdLs.17 / ATCC MYA-4575 / FGSC 10137</strain>
    </source>
</reference>
<dbReference type="HOGENOM" id="CLU_025005_3_0_1"/>
<dbReference type="Proteomes" id="UP000001611">
    <property type="component" value="Chromosome 2"/>
</dbReference>
<name>G2XCL3_VERDV</name>
<dbReference type="InParanoid" id="G2XCL3"/>
<dbReference type="RefSeq" id="XP_009650956.1">
    <property type="nucleotide sequence ID" value="XM_009652661.1"/>
</dbReference>
<dbReference type="eggNOG" id="ENOG502SII6">
    <property type="taxonomic scope" value="Eukaryota"/>
</dbReference>
<evidence type="ECO:0000313" key="1">
    <source>
        <dbReference type="EMBL" id="EGY16731.1"/>
    </source>
</evidence>
<sequence length="427" mass="49814">MVAVKSSGRSTTYVLRCPFPHRVAESQYPGTMDEKLRCEVATYIWIQEHCPDIPIPKLHAFGFTDGRQFTQHDQASLLARFCRYIRRQVHRLFGLSLLSNYHPSSCPPTSKVGHMLLEYIRPDVGQMLSTTWESFKDEPQRSRRLFKAISRLILSLARVPQARIGSWRFNPDDCTISLTNRPLMVSTMTFEHSGTPRIIQQDQTYCCTDSFVADTLTLYDEHMRHNPHAVADEEDAYERMAMRTLLRAVSHHFLMRELRQGPFILQFTDLHQSNIFVDNDWNITYLVDLEWICALPAEMLSVPYWLTGCSVDEIVGEQYELYDATRQTFLSIMDEERTAKQKELTLILRNSWESKGVWFWASLKSLNAWHFLFQDHILPKFFANNQAIALLKPASNLWQENAEAMAKQKAKDEEEYREELERNCSVK</sequence>
<dbReference type="STRING" id="498257.G2XCL3"/>
<evidence type="ECO:0008006" key="3">
    <source>
        <dbReference type="Google" id="ProtNLM"/>
    </source>
</evidence>
<evidence type="ECO:0000313" key="2">
    <source>
        <dbReference type="Proteomes" id="UP000001611"/>
    </source>
</evidence>
<keyword evidence="2" id="KW-1185">Reference proteome</keyword>
<organism evidence="1 2">
    <name type="scientific">Verticillium dahliae (strain VdLs.17 / ATCC MYA-4575 / FGSC 10137)</name>
    <name type="common">Verticillium wilt</name>
    <dbReference type="NCBI Taxonomy" id="498257"/>
    <lineage>
        <taxon>Eukaryota</taxon>
        <taxon>Fungi</taxon>
        <taxon>Dikarya</taxon>
        <taxon>Ascomycota</taxon>
        <taxon>Pezizomycotina</taxon>
        <taxon>Sordariomycetes</taxon>
        <taxon>Hypocreomycetidae</taxon>
        <taxon>Glomerellales</taxon>
        <taxon>Plectosphaerellaceae</taxon>
        <taxon>Verticillium</taxon>
    </lineage>
</organism>
<dbReference type="InterPro" id="IPR051678">
    <property type="entry name" value="AGP_Transferase"/>
</dbReference>
<dbReference type="PANTHER" id="PTHR21310">
    <property type="entry name" value="AMINOGLYCOSIDE PHOSPHOTRANSFERASE-RELATED-RELATED"/>
    <property type="match status" value="1"/>
</dbReference>
<dbReference type="GeneID" id="20709358"/>